<reference evidence="1" key="3">
    <citation type="submission" date="2022-06" db="UniProtKB">
        <authorList>
            <consortium name="EnsemblPlants"/>
        </authorList>
    </citation>
    <scope>IDENTIFICATION</scope>
</reference>
<evidence type="ECO:0000313" key="2">
    <source>
        <dbReference type="Proteomes" id="UP000015106"/>
    </source>
</evidence>
<evidence type="ECO:0000313" key="1">
    <source>
        <dbReference type="EnsemblPlants" id="TuG1812G0300005815.01.T01"/>
    </source>
</evidence>
<dbReference type="Proteomes" id="UP000015106">
    <property type="component" value="Chromosome 3"/>
</dbReference>
<proteinExistence type="predicted"/>
<reference evidence="1" key="2">
    <citation type="submission" date="2018-03" db="EMBL/GenBank/DDBJ databases">
        <title>The Triticum urartu genome reveals the dynamic nature of wheat genome evolution.</title>
        <authorList>
            <person name="Ling H."/>
            <person name="Ma B."/>
            <person name="Shi X."/>
            <person name="Liu H."/>
            <person name="Dong L."/>
            <person name="Sun H."/>
            <person name="Cao Y."/>
            <person name="Gao Q."/>
            <person name="Zheng S."/>
            <person name="Li Y."/>
            <person name="Yu Y."/>
            <person name="Du H."/>
            <person name="Qi M."/>
            <person name="Li Y."/>
            <person name="Yu H."/>
            <person name="Cui Y."/>
            <person name="Wang N."/>
            <person name="Chen C."/>
            <person name="Wu H."/>
            <person name="Zhao Y."/>
            <person name="Zhang J."/>
            <person name="Li Y."/>
            <person name="Zhou W."/>
            <person name="Zhang B."/>
            <person name="Hu W."/>
            <person name="Eijk M."/>
            <person name="Tang J."/>
            <person name="Witsenboer H."/>
            <person name="Zhao S."/>
            <person name="Li Z."/>
            <person name="Zhang A."/>
            <person name="Wang D."/>
            <person name="Liang C."/>
        </authorList>
    </citation>
    <scope>NUCLEOTIDE SEQUENCE [LARGE SCALE GENOMIC DNA]</scope>
    <source>
        <strain evidence="1">cv. G1812</strain>
    </source>
</reference>
<sequence length="68" mass="7824">MWPRTALCRGSRLERQGARRDWKGCCCSWTMLLLPPLPLVDSGMSTFLEWICISESLQVGVHEVLQFK</sequence>
<name>A0A8R7Q073_TRIUA</name>
<protein>
    <submittedName>
        <fullName evidence="1">Uncharacterized protein</fullName>
    </submittedName>
</protein>
<accession>A0A8R7Q073</accession>
<dbReference type="AlphaFoldDB" id="A0A8R7Q073"/>
<dbReference type="EnsemblPlants" id="TuG1812G0300005815.01.T01">
    <property type="protein sequence ID" value="TuG1812G0300005815.01.T01"/>
    <property type="gene ID" value="TuG1812G0300005815.01"/>
</dbReference>
<keyword evidence="2" id="KW-1185">Reference proteome</keyword>
<reference evidence="2" key="1">
    <citation type="journal article" date="2013" name="Nature">
        <title>Draft genome of the wheat A-genome progenitor Triticum urartu.</title>
        <authorList>
            <person name="Ling H.Q."/>
            <person name="Zhao S."/>
            <person name="Liu D."/>
            <person name="Wang J."/>
            <person name="Sun H."/>
            <person name="Zhang C."/>
            <person name="Fan H."/>
            <person name="Li D."/>
            <person name="Dong L."/>
            <person name="Tao Y."/>
            <person name="Gao C."/>
            <person name="Wu H."/>
            <person name="Li Y."/>
            <person name="Cui Y."/>
            <person name="Guo X."/>
            <person name="Zheng S."/>
            <person name="Wang B."/>
            <person name="Yu K."/>
            <person name="Liang Q."/>
            <person name="Yang W."/>
            <person name="Lou X."/>
            <person name="Chen J."/>
            <person name="Feng M."/>
            <person name="Jian J."/>
            <person name="Zhang X."/>
            <person name="Luo G."/>
            <person name="Jiang Y."/>
            <person name="Liu J."/>
            <person name="Wang Z."/>
            <person name="Sha Y."/>
            <person name="Zhang B."/>
            <person name="Wu H."/>
            <person name="Tang D."/>
            <person name="Shen Q."/>
            <person name="Xue P."/>
            <person name="Zou S."/>
            <person name="Wang X."/>
            <person name="Liu X."/>
            <person name="Wang F."/>
            <person name="Yang Y."/>
            <person name="An X."/>
            <person name="Dong Z."/>
            <person name="Zhang K."/>
            <person name="Zhang X."/>
            <person name="Luo M.C."/>
            <person name="Dvorak J."/>
            <person name="Tong Y."/>
            <person name="Wang J."/>
            <person name="Yang H."/>
            <person name="Li Z."/>
            <person name="Wang D."/>
            <person name="Zhang A."/>
            <person name="Wang J."/>
        </authorList>
    </citation>
    <scope>NUCLEOTIDE SEQUENCE</scope>
    <source>
        <strain evidence="2">cv. G1812</strain>
    </source>
</reference>
<dbReference type="Gramene" id="TuG1812G0300005815.01.T01">
    <property type="protein sequence ID" value="TuG1812G0300005815.01.T01"/>
    <property type="gene ID" value="TuG1812G0300005815.01"/>
</dbReference>
<organism evidence="1 2">
    <name type="scientific">Triticum urartu</name>
    <name type="common">Red wild einkorn</name>
    <name type="synonym">Crithodium urartu</name>
    <dbReference type="NCBI Taxonomy" id="4572"/>
    <lineage>
        <taxon>Eukaryota</taxon>
        <taxon>Viridiplantae</taxon>
        <taxon>Streptophyta</taxon>
        <taxon>Embryophyta</taxon>
        <taxon>Tracheophyta</taxon>
        <taxon>Spermatophyta</taxon>
        <taxon>Magnoliopsida</taxon>
        <taxon>Liliopsida</taxon>
        <taxon>Poales</taxon>
        <taxon>Poaceae</taxon>
        <taxon>BOP clade</taxon>
        <taxon>Pooideae</taxon>
        <taxon>Triticodae</taxon>
        <taxon>Triticeae</taxon>
        <taxon>Triticinae</taxon>
        <taxon>Triticum</taxon>
    </lineage>
</organism>